<proteinExistence type="predicted"/>
<reference evidence="1" key="1">
    <citation type="journal article" date="2020" name="Stud. Mycol.">
        <title>101 Dothideomycetes genomes: a test case for predicting lifestyles and emergence of pathogens.</title>
        <authorList>
            <person name="Haridas S."/>
            <person name="Albert R."/>
            <person name="Binder M."/>
            <person name="Bloem J."/>
            <person name="Labutti K."/>
            <person name="Salamov A."/>
            <person name="Andreopoulos B."/>
            <person name="Baker S."/>
            <person name="Barry K."/>
            <person name="Bills G."/>
            <person name="Bluhm B."/>
            <person name="Cannon C."/>
            <person name="Castanera R."/>
            <person name="Culley D."/>
            <person name="Daum C."/>
            <person name="Ezra D."/>
            <person name="Gonzalez J."/>
            <person name="Henrissat B."/>
            <person name="Kuo A."/>
            <person name="Liang C."/>
            <person name="Lipzen A."/>
            <person name="Lutzoni F."/>
            <person name="Magnuson J."/>
            <person name="Mondo S."/>
            <person name="Nolan M."/>
            <person name="Ohm R."/>
            <person name="Pangilinan J."/>
            <person name="Park H.-J."/>
            <person name="Ramirez L."/>
            <person name="Alfaro M."/>
            <person name="Sun H."/>
            <person name="Tritt A."/>
            <person name="Yoshinaga Y."/>
            <person name="Zwiers L.-H."/>
            <person name="Turgeon B."/>
            <person name="Goodwin S."/>
            <person name="Spatafora J."/>
            <person name="Crous P."/>
            <person name="Grigoriev I."/>
        </authorList>
    </citation>
    <scope>NUCLEOTIDE SEQUENCE</scope>
    <source>
        <strain evidence="1">ATCC 200398</strain>
    </source>
</reference>
<dbReference type="Proteomes" id="UP000799755">
    <property type="component" value="Unassembled WGS sequence"/>
</dbReference>
<evidence type="ECO:0000313" key="2">
    <source>
        <dbReference type="Proteomes" id="UP000799755"/>
    </source>
</evidence>
<sequence length="366" mass="40155">ILVLMSALLPAVLAQEMPTCAANCLVSSLKAVPECDPTDIPCMCTNKPLKAAIHECVGASCTVKQALTATNMTMTMCGAPVRDNTHILPLVSGISGLFALTAVIVRCVAAGKNLALDDIFVAAAMAGAIPMDVLQLYTGPAGFGKDVWNVSFDNLYYILKLVYITQVLYYPVSGFTKLAFLFFYLRIFPYDGLRKTLYVLITLSVLYAVIFDIGMIFSTWPISYTWTSWDGEHKGRSIDVHKFIYAGGGVNIALDIAVILAPIPGLMKLSMTLKKKLAIIAIFSVGGFTLIVSCIRLQKLTQFATTQNPTWDNVPSGYWSMLEVNVGIFCACMPAFRRFVARLLPEWFGSAKTRDSRYKNFEETPP</sequence>
<organism evidence="1 2">
    <name type="scientific">Lindgomyces ingoldianus</name>
    <dbReference type="NCBI Taxonomy" id="673940"/>
    <lineage>
        <taxon>Eukaryota</taxon>
        <taxon>Fungi</taxon>
        <taxon>Dikarya</taxon>
        <taxon>Ascomycota</taxon>
        <taxon>Pezizomycotina</taxon>
        <taxon>Dothideomycetes</taxon>
        <taxon>Pleosporomycetidae</taxon>
        <taxon>Pleosporales</taxon>
        <taxon>Lindgomycetaceae</taxon>
        <taxon>Lindgomyces</taxon>
    </lineage>
</organism>
<protein>
    <submittedName>
        <fullName evidence="1">Uncharacterized protein</fullName>
    </submittedName>
</protein>
<accession>A0ACB6R0N4</accession>
<keyword evidence="2" id="KW-1185">Reference proteome</keyword>
<feature type="non-terminal residue" evidence="1">
    <location>
        <position position="1"/>
    </location>
</feature>
<feature type="non-terminal residue" evidence="1">
    <location>
        <position position="366"/>
    </location>
</feature>
<evidence type="ECO:0000313" key="1">
    <source>
        <dbReference type="EMBL" id="KAF2472741.1"/>
    </source>
</evidence>
<gene>
    <name evidence="1" type="ORF">BDR25DRAFT_154355</name>
</gene>
<dbReference type="EMBL" id="MU003501">
    <property type="protein sequence ID" value="KAF2472741.1"/>
    <property type="molecule type" value="Genomic_DNA"/>
</dbReference>
<name>A0ACB6R0N4_9PLEO</name>
<comment type="caution">
    <text evidence="1">The sequence shown here is derived from an EMBL/GenBank/DDBJ whole genome shotgun (WGS) entry which is preliminary data.</text>
</comment>